<dbReference type="EMBL" id="CM037628">
    <property type="protein sequence ID" value="KAH7996351.1"/>
    <property type="molecule type" value="Genomic_DNA"/>
</dbReference>
<name>A0ACB8EUB5_9SAUR</name>
<organism evidence="1 2">
    <name type="scientific">Sphaerodactylus townsendi</name>
    <dbReference type="NCBI Taxonomy" id="933632"/>
    <lineage>
        <taxon>Eukaryota</taxon>
        <taxon>Metazoa</taxon>
        <taxon>Chordata</taxon>
        <taxon>Craniata</taxon>
        <taxon>Vertebrata</taxon>
        <taxon>Euteleostomi</taxon>
        <taxon>Lepidosauria</taxon>
        <taxon>Squamata</taxon>
        <taxon>Bifurcata</taxon>
        <taxon>Gekkota</taxon>
        <taxon>Sphaerodactylidae</taxon>
        <taxon>Sphaerodactylus</taxon>
    </lineage>
</organism>
<gene>
    <name evidence="1" type="ORF">K3G42_004775</name>
</gene>
<sequence>MASSFLPRAKDGLIKRYGQETSILDINEKDTMQDLNDRLAAYLERVKSLEESNRKLEQCIQETYAKRASTGTPDLTGYFSTITELRAQIEEETLRNAELLLQIDNAKMAADDFRVKFESELAMHLSVERDLGNLRKALEELNASQGSLQVQVDNLQEELAFLKRNHQEEVTSLQGRLGDNVSVEVDTMPGIDLQKILAEVRDQYEEVMEKNSQEAEALHKDQCDVISHQVVTSSEALQEAQAKIAELKRMAQTLEIELQSLRSTKVVLEGTLTETKFHYGTELSQLRDLVAAREAELLQLRSDAQNQAEDYDRLMDLKTRLEQEIATYRCLLEGSETDPPPISASIWLAIEELLYDEGKRGGEVLGAAKQGARQEETAWLAHGSLAGTYTASQAPAGHRSPKPAGEGTEGRQHSLTHSTQVEPSQPSPA</sequence>
<keyword evidence="2" id="KW-1185">Reference proteome</keyword>
<evidence type="ECO:0000313" key="1">
    <source>
        <dbReference type="EMBL" id="KAH7996351.1"/>
    </source>
</evidence>
<comment type="caution">
    <text evidence="1">The sequence shown here is derived from an EMBL/GenBank/DDBJ whole genome shotgun (WGS) entry which is preliminary data.</text>
</comment>
<accession>A0ACB8EUB5</accession>
<dbReference type="Proteomes" id="UP000827872">
    <property type="component" value="Linkage Group LG15"/>
</dbReference>
<protein>
    <submittedName>
        <fullName evidence="1">Uncharacterized protein</fullName>
    </submittedName>
</protein>
<evidence type="ECO:0000313" key="2">
    <source>
        <dbReference type="Proteomes" id="UP000827872"/>
    </source>
</evidence>
<reference evidence="1" key="1">
    <citation type="submission" date="2021-08" db="EMBL/GenBank/DDBJ databases">
        <title>The first chromosome-level gecko genome reveals the dynamic sex chromosomes of Neotropical dwarf geckos (Sphaerodactylidae: Sphaerodactylus).</title>
        <authorList>
            <person name="Pinto B.J."/>
            <person name="Keating S.E."/>
            <person name="Gamble T."/>
        </authorList>
    </citation>
    <scope>NUCLEOTIDE SEQUENCE</scope>
    <source>
        <strain evidence="1">TG3544</strain>
    </source>
</reference>
<proteinExistence type="predicted"/>